<evidence type="ECO:0000313" key="1">
    <source>
        <dbReference type="EMBL" id="OAY72865.1"/>
    </source>
</evidence>
<dbReference type="EMBL" id="LSRQ01002946">
    <property type="protein sequence ID" value="OAY72865.1"/>
    <property type="molecule type" value="Genomic_DNA"/>
</dbReference>
<reference evidence="1 2" key="1">
    <citation type="journal article" date="2016" name="DNA Res.">
        <title>The draft genome of MD-2 pineapple using hybrid error correction of long reads.</title>
        <authorList>
            <person name="Redwan R.M."/>
            <person name="Saidin A."/>
            <person name="Kumar S.V."/>
        </authorList>
    </citation>
    <scope>NUCLEOTIDE SEQUENCE [LARGE SCALE GENOMIC DNA]</scope>
    <source>
        <strain evidence="2">cv. MD2</strain>
        <tissue evidence="1">Leaf</tissue>
    </source>
</reference>
<gene>
    <name evidence="1" type="ORF">ACMD2_23325</name>
</gene>
<evidence type="ECO:0000313" key="2">
    <source>
        <dbReference type="Proteomes" id="UP000092600"/>
    </source>
</evidence>
<dbReference type="Proteomes" id="UP000092600">
    <property type="component" value="Unassembled WGS sequence"/>
</dbReference>
<proteinExistence type="predicted"/>
<sequence length="147" mass="15782">MPIRPSIMIWGSILTGCEIYGEVGMAERIGQSVAELNPQCSGLITNDVDDPAADQLQYAANEKQREEVYYRNEEQVCEKPLIGVSTRPTPPWKSSGSIVAVMRQVHGCRRGAVMLTVGQGGRGVALSIAASILCDQTLTPGLCSFAV</sequence>
<comment type="caution">
    <text evidence="1">The sequence shown here is derived from an EMBL/GenBank/DDBJ whole genome shotgun (WGS) entry which is preliminary data.</text>
</comment>
<name>A0A199V7Q5_ANACO</name>
<protein>
    <submittedName>
        <fullName evidence="1">Uncharacterized protein</fullName>
    </submittedName>
</protein>
<accession>A0A199V7Q5</accession>
<organism evidence="1 2">
    <name type="scientific">Ananas comosus</name>
    <name type="common">Pineapple</name>
    <name type="synonym">Ananas ananas</name>
    <dbReference type="NCBI Taxonomy" id="4615"/>
    <lineage>
        <taxon>Eukaryota</taxon>
        <taxon>Viridiplantae</taxon>
        <taxon>Streptophyta</taxon>
        <taxon>Embryophyta</taxon>
        <taxon>Tracheophyta</taxon>
        <taxon>Spermatophyta</taxon>
        <taxon>Magnoliopsida</taxon>
        <taxon>Liliopsida</taxon>
        <taxon>Poales</taxon>
        <taxon>Bromeliaceae</taxon>
        <taxon>Bromelioideae</taxon>
        <taxon>Ananas</taxon>
    </lineage>
</organism>
<dbReference type="AlphaFoldDB" id="A0A199V7Q5"/>
<dbReference type="PROSITE" id="PS51257">
    <property type="entry name" value="PROKAR_LIPOPROTEIN"/>
    <property type="match status" value="1"/>
</dbReference>